<evidence type="ECO:0000256" key="1">
    <source>
        <dbReference type="ARBA" id="ARBA00004236"/>
    </source>
</evidence>
<dbReference type="RefSeq" id="WP_134382398.1">
    <property type="nucleotide sequence ID" value="NZ_SORX01000009.1"/>
</dbReference>
<sequence>MTLRKRLYLLSLIPLILSTAIILFIVWQMVSLNASGEEDVEILTDLEQLNSEFLIIQQSLANFSLSPTENNRLTTQNQMNSTISLMEELYTKLPESSLEDQLLTIQNKFDQLEFDAGTALDQGDIAEASRQSARVGGIINDVFYLKVLADDWYRNTLAENTRQISMIVIVALSAVAIIITISIAAATIISNRITRPLHTMLNQASRVAEGDLTVDIPVQSGKSKFEIHLLYNSFREMILSLRQTVESVDQTSTRVADFAEDVSGKVSELEESGNQIAASTDDLAKGSQAISEDIQSTSEKMAELNHTFTESEALAERSAEKGSQALASVKAGRESLERQKTFTIENTEASSLISRELSAFSAFTTEIQDAAKFVREIADQTNLLALNAAIEAARAGEQGKGFAVVADEVKKLAGQSSEATEKITAMVTNIQNGMTGITDAASTGKRLSSEQLDSMNLTEQAFEDIALKVQEIDHELHSLTSSMKQSLSYTSEVTASMENVSAVTEETAAGTEEISASAEEQQISFGKVRKSIAHLQEMSLTMQQEMSQFKLPTNGDKS</sequence>
<dbReference type="Pfam" id="PF00672">
    <property type="entry name" value="HAMP"/>
    <property type="match status" value="1"/>
</dbReference>
<dbReference type="SUPFAM" id="SSF58104">
    <property type="entry name" value="Methyl-accepting chemotaxis protein (MCP) signaling domain"/>
    <property type="match status" value="1"/>
</dbReference>
<feature type="transmembrane region" description="Helical" evidence="7">
    <location>
        <begin position="164"/>
        <end position="189"/>
    </location>
</feature>
<dbReference type="SMART" id="SM00304">
    <property type="entry name" value="HAMP"/>
    <property type="match status" value="1"/>
</dbReference>
<dbReference type="PROSITE" id="PS50111">
    <property type="entry name" value="CHEMOTAXIS_TRANSDUC_2"/>
    <property type="match status" value="1"/>
</dbReference>
<dbReference type="Proteomes" id="UP000297776">
    <property type="component" value="Unassembled WGS sequence"/>
</dbReference>
<evidence type="ECO:0000256" key="2">
    <source>
        <dbReference type="ARBA" id="ARBA00022475"/>
    </source>
</evidence>
<dbReference type="GO" id="GO:0005886">
    <property type="term" value="C:plasma membrane"/>
    <property type="evidence" value="ECO:0007669"/>
    <property type="project" value="UniProtKB-SubCell"/>
</dbReference>
<feature type="domain" description="Methyl-accepting transducer" evidence="8">
    <location>
        <begin position="265"/>
        <end position="501"/>
    </location>
</feature>
<reference evidence="10 11" key="1">
    <citation type="submission" date="2019-03" db="EMBL/GenBank/DDBJ databases">
        <authorList>
            <person name="Yang Y."/>
        </authorList>
    </citation>
    <scope>NUCLEOTIDE SEQUENCE [LARGE SCALE GENOMIC DNA]</scope>
    <source>
        <strain evidence="10 11">ASL-1</strain>
    </source>
</reference>
<evidence type="ECO:0000259" key="8">
    <source>
        <dbReference type="PROSITE" id="PS50111"/>
    </source>
</evidence>
<dbReference type="PROSITE" id="PS50885">
    <property type="entry name" value="HAMP"/>
    <property type="match status" value="1"/>
</dbReference>
<dbReference type="InterPro" id="IPR003660">
    <property type="entry name" value="HAMP_dom"/>
</dbReference>
<feature type="domain" description="HAMP" evidence="9">
    <location>
        <begin position="191"/>
        <end position="246"/>
    </location>
</feature>
<dbReference type="CDD" id="cd06225">
    <property type="entry name" value="HAMP"/>
    <property type="match status" value="1"/>
</dbReference>
<protein>
    <submittedName>
        <fullName evidence="10">Methyl-accepting chemotaxis protein</fullName>
    </submittedName>
</protein>
<keyword evidence="7" id="KW-1133">Transmembrane helix</keyword>
<evidence type="ECO:0000256" key="7">
    <source>
        <dbReference type="SAM" id="Phobius"/>
    </source>
</evidence>
<keyword evidence="4 6" id="KW-0807">Transducer</keyword>
<name>A0A4Y8LF37_9BACL</name>
<dbReference type="Gene3D" id="1.10.287.950">
    <property type="entry name" value="Methyl-accepting chemotaxis protein"/>
    <property type="match status" value="1"/>
</dbReference>
<dbReference type="EMBL" id="SORX01000009">
    <property type="protein sequence ID" value="TFD99610.1"/>
    <property type="molecule type" value="Genomic_DNA"/>
</dbReference>
<accession>A0A4Y8LF37</accession>
<evidence type="ECO:0000313" key="10">
    <source>
        <dbReference type="EMBL" id="TFD99610.1"/>
    </source>
</evidence>
<dbReference type="AlphaFoldDB" id="A0A4Y8LF37"/>
<feature type="transmembrane region" description="Helical" evidence="7">
    <location>
        <begin position="7"/>
        <end position="30"/>
    </location>
</feature>
<dbReference type="PANTHER" id="PTHR32089:SF112">
    <property type="entry name" value="LYSOZYME-LIKE PROTEIN-RELATED"/>
    <property type="match status" value="1"/>
</dbReference>
<keyword evidence="11" id="KW-1185">Reference proteome</keyword>
<keyword evidence="2" id="KW-1003">Cell membrane</keyword>
<evidence type="ECO:0000259" key="9">
    <source>
        <dbReference type="PROSITE" id="PS50885"/>
    </source>
</evidence>
<evidence type="ECO:0000256" key="5">
    <source>
        <dbReference type="ARBA" id="ARBA00029447"/>
    </source>
</evidence>
<dbReference type="OrthoDB" id="2450685at2"/>
<evidence type="ECO:0000256" key="4">
    <source>
        <dbReference type="ARBA" id="ARBA00023224"/>
    </source>
</evidence>
<dbReference type="GO" id="GO:0007165">
    <property type="term" value="P:signal transduction"/>
    <property type="evidence" value="ECO:0007669"/>
    <property type="project" value="UniProtKB-KW"/>
</dbReference>
<dbReference type="PANTHER" id="PTHR32089">
    <property type="entry name" value="METHYL-ACCEPTING CHEMOTAXIS PROTEIN MCPB"/>
    <property type="match status" value="1"/>
</dbReference>
<comment type="similarity">
    <text evidence="5">Belongs to the methyl-accepting chemotaxis (MCP) protein family.</text>
</comment>
<keyword evidence="3 7" id="KW-0472">Membrane</keyword>
<comment type="subcellular location">
    <subcellularLocation>
        <location evidence="1">Cell membrane</location>
    </subcellularLocation>
</comment>
<evidence type="ECO:0000313" key="11">
    <source>
        <dbReference type="Proteomes" id="UP000297776"/>
    </source>
</evidence>
<dbReference type="SMART" id="SM00283">
    <property type="entry name" value="MA"/>
    <property type="match status" value="1"/>
</dbReference>
<proteinExistence type="inferred from homology"/>
<dbReference type="Pfam" id="PF00015">
    <property type="entry name" value="MCPsignal"/>
    <property type="match status" value="1"/>
</dbReference>
<evidence type="ECO:0000256" key="3">
    <source>
        <dbReference type="ARBA" id="ARBA00023136"/>
    </source>
</evidence>
<keyword evidence="7" id="KW-0812">Transmembrane</keyword>
<comment type="caution">
    <text evidence="10">The sequence shown here is derived from an EMBL/GenBank/DDBJ whole genome shotgun (WGS) entry which is preliminary data.</text>
</comment>
<organism evidence="10 11">
    <name type="scientific">Jeotgalibacillus salarius</name>
    <dbReference type="NCBI Taxonomy" id="546023"/>
    <lineage>
        <taxon>Bacteria</taxon>
        <taxon>Bacillati</taxon>
        <taxon>Bacillota</taxon>
        <taxon>Bacilli</taxon>
        <taxon>Bacillales</taxon>
        <taxon>Caryophanaceae</taxon>
        <taxon>Jeotgalibacillus</taxon>
    </lineage>
</organism>
<dbReference type="InterPro" id="IPR004089">
    <property type="entry name" value="MCPsignal_dom"/>
</dbReference>
<evidence type="ECO:0000256" key="6">
    <source>
        <dbReference type="PROSITE-ProRule" id="PRU00284"/>
    </source>
</evidence>
<gene>
    <name evidence="10" type="ORF">E2626_13930</name>
</gene>